<organism evidence="1 2">
    <name type="scientific">Helicobacter gastrofelis</name>
    <dbReference type="NCBI Taxonomy" id="2849642"/>
    <lineage>
        <taxon>Bacteria</taxon>
        <taxon>Pseudomonadati</taxon>
        <taxon>Campylobacterota</taxon>
        <taxon>Epsilonproteobacteria</taxon>
        <taxon>Campylobacterales</taxon>
        <taxon>Helicobacteraceae</taxon>
        <taxon>Helicobacter</taxon>
    </lineage>
</organism>
<reference evidence="1 2" key="1">
    <citation type="submission" date="2021-07" db="EMBL/GenBank/DDBJ databases">
        <title>Novel Helicobacter sp. Isolated from a cat.</title>
        <authorList>
            <person name="Rimbara E."/>
            <person name="Suzuki M."/>
        </authorList>
    </citation>
    <scope>NUCLEOTIDE SEQUENCE [LARGE SCALE GENOMIC DNA]</scope>
    <source>
        <strain evidence="2">NHP19-012</strain>
    </source>
</reference>
<evidence type="ECO:0000313" key="2">
    <source>
        <dbReference type="Proteomes" id="UP000826146"/>
    </source>
</evidence>
<proteinExistence type="predicted"/>
<dbReference type="Proteomes" id="UP000826146">
    <property type="component" value="Chromosome"/>
</dbReference>
<protein>
    <submittedName>
        <fullName evidence="1">Uncharacterized protein</fullName>
    </submittedName>
</protein>
<accession>A0ABN6IAK6</accession>
<sequence>MRGEIREGTNNKNSQNTYDLFYFTLLTFGNTKVGVQYIDKIQRNYHIVQATHKVELIALFGDNGRVAPATHLAKFALVA</sequence>
<keyword evidence="2" id="KW-1185">Reference proteome</keyword>
<evidence type="ECO:0000313" key="1">
    <source>
        <dbReference type="EMBL" id="BCZ19724.1"/>
    </source>
</evidence>
<dbReference type="EMBL" id="AP024819">
    <property type="protein sequence ID" value="BCZ19724.1"/>
    <property type="molecule type" value="Genomic_DNA"/>
</dbReference>
<name>A0ABN6IAK6_9HELI</name>
<gene>
    <name evidence="1" type="ORF">NHP190012_13660</name>
</gene>